<accession>A0ABP0I117</accession>
<evidence type="ECO:0000256" key="2">
    <source>
        <dbReference type="ARBA" id="ARBA00022692"/>
    </source>
</evidence>
<dbReference type="Gene3D" id="1.10.287.70">
    <property type="match status" value="1"/>
</dbReference>
<keyword evidence="5 6" id="KW-0472">Membrane</keyword>
<proteinExistence type="predicted"/>
<evidence type="ECO:0000313" key="9">
    <source>
        <dbReference type="Proteomes" id="UP001642484"/>
    </source>
</evidence>
<protein>
    <recommendedName>
        <fullName evidence="7">EF-hand domain-containing protein</fullName>
    </recommendedName>
</protein>
<comment type="subcellular location">
    <subcellularLocation>
        <location evidence="1">Membrane</location>
        <topology evidence="1">Multi-pass membrane protein</topology>
    </subcellularLocation>
</comment>
<dbReference type="InterPro" id="IPR002048">
    <property type="entry name" value="EF_hand_dom"/>
</dbReference>
<dbReference type="Gene3D" id="1.10.238.10">
    <property type="entry name" value="EF-hand"/>
    <property type="match status" value="1"/>
</dbReference>
<keyword evidence="3" id="KW-0106">Calcium</keyword>
<sequence length="384" mass="42906">MADEFMKDVREEEEEDYLAEDGEAAKSIRARARWLLSQQWFDMMIGACIILNSIIIGIQADWNVRNISVPEPEGFGVSEKIFAVIFTGELLLRIVGLGFRRFYCGPDWKWALFDTVVVSLQLFDEIITLAVGDDSAAGSQGNLGFMRVVRVLRLLRILRLVRILQFVNELRTMVMSVASSMRSLVWTLVLMLLMMYIIGVYLCQMIADSGAEDATILTKDLVDFYGNLPRAVLSLYQAMTGGVDWNDLSLPLEPISPIMSLIFALYIAFAVLAMMNVVTGVFVESALGSAREDRTKRCGEVIHAVRKIFNMGDQNKNGAWTAVIEAIPLEDPLNMRYFNTIGINSSEARGLFNLLDADDSGSISVQEFIQGCLRLRGLLAPREA</sequence>
<dbReference type="InterPro" id="IPR005821">
    <property type="entry name" value="Ion_trans_dom"/>
</dbReference>
<dbReference type="InterPro" id="IPR011992">
    <property type="entry name" value="EF-hand-dom_pair"/>
</dbReference>
<feature type="domain" description="EF-hand" evidence="7">
    <location>
        <begin position="343"/>
        <end position="378"/>
    </location>
</feature>
<reference evidence="8 9" key="1">
    <citation type="submission" date="2024-02" db="EMBL/GenBank/DDBJ databases">
        <authorList>
            <person name="Chen Y."/>
            <person name="Shah S."/>
            <person name="Dougan E. K."/>
            <person name="Thang M."/>
            <person name="Chan C."/>
        </authorList>
    </citation>
    <scope>NUCLEOTIDE SEQUENCE [LARGE SCALE GENOMIC DNA]</scope>
</reference>
<feature type="transmembrane region" description="Helical" evidence="6">
    <location>
        <begin position="80"/>
        <end position="99"/>
    </location>
</feature>
<name>A0ABP0I117_9DINO</name>
<comment type="caution">
    <text evidence="8">The sequence shown here is derived from an EMBL/GenBank/DDBJ whole genome shotgun (WGS) entry which is preliminary data.</text>
</comment>
<dbReference type="PANTHER" id="PTHR10037:SF62">
    <property type="entry name" value="SODIUM CHANNEL PROTEIN 60E"/>
    <property type="match status" value="1"/>
</dbReference>
<dbReference type="SUPFAM" id="SSF81324">
    <property type="entry name" value="Voltage-gated potassium channels"/>
    <property type="match status" value="1"/>
</dbReference>
<evidence type="ECO:0000256" key="4">
    <source>
        <dbReference type="ARBA" id="ARBA00022989"/>
    </source>
</evidence>
<dbReference type="Pfam" id="PF00520">
    <property type="entry name" value="Ion_trans"/>
    <property type="match status" value="1"/>
</dbReference>
<dbReference type="PROSITE" id="PS00018">
    <property type="entry name" value="EF_HAND_1"/>
    <property type="match status" value="1"/>
</dbReference>
<dbReference type="EMBL" id="CAXAMN010001669">
    <property type="protein sequence ID" value="CAK8995687.1"/>
    <property type="molecule type" value="Genomic_DNA"/>
</dbReference>
<dbReference type="Proteomes" id="UP001642484">
    <property type="component" value="Unassembled WGS sequence"/>
</dbReference>
<dbReference type="PANTHER" id="PTHR10037">
    <property type="entry name" value="VOLTAGE-GATED CATION CHANNEL CALCIUM AND SODIUM"/>
    <property type="match status" value="1"/>
</dbReference>
<evidence type="ECO:0000259" key="7">
    <source>
        <dbReference type="PROSITE" id="PS50222"/>
    </source>
</evidence>
<dbReference type="PROSITE" id="PS50222">
    <property type="entry name" value="EF_HAND_2"/>
    <property type="match status" value="1"/>
</dbReference>
<feature type="transmembrane region" description="Helical" evidence="6">
    <location>
        <begin position="184"/>
        <end position="207"/>
    </location>
</feature>
<keyword evidence="4 6" id="KW-1133">Transmembrane helix</keyword>
<dbReference type="InterPro" id="IPR043203">
    <property type="entry name" value="VGCC_Ca_Na"/>
</dbReference>
<evidence type="ECO:0000256" key="5">
    <source>
        <dbReference type="ARBA" id="ARBA00023136"/>
    </source>
</evidence>
<evidence type="ECO:0000256" key="3">
    <source>
        <dbReference type="ARBA" id="ARBA00022837"/>
    </source>
</evidence>
<keyword evidence="9" id="KW-1185">Reference proteome</keyword>
<evidence type="ECO:0000256" key="6">
    <source>
        <dbReference type="SAM" id="Phobius"/>
    </source>
</evidence>
<feature type="transmembrane region" description="Helical" evidence="6">
    <location>
        <begin position="40"/>
        <end position="60"/>
    </location>
</feature>
<dbReference type="SUPFAM" id="SSF47473">
    <property type="entry name" value="EF-hand"/>
    <property type="match status" value="1"/>
</dbReference>
<dbReference type="InterPro" id="IPR018247">
    <property type="entry name" value="EF_Hand_1_Ca_BS"/>
</dbReference>
<gene>
    <name evidence="8" type="ORF">CCMP2556_LOCUS4133</name>
</gene>
<evidence type="ECO:0000256" key="1">
    <source>
        <dbReference type="ARBA" id="ARBA00004141"/>
    </source>
</evidence>
<keyword evidence="2 6" id="KW-0812">Transmembrane</keyword>
<dbReference type="Gene3D" id="1.20.120.350">
    <property type="entry name" value="Voltage-gated potassium channels. Chain C"/>
    <property type="match status" value="1"/>
</dbReference>
<organism evidence="8 9">
    <name type="scientific">Durusdinium trenchii</name>
    <dbReference type="NCBI Taxonomy" id="1381693"/>
    <lineage>
        <taxon>Eukaryota</taxon>
        <taxon>Sar</taxon>
        <taxon>Alveolata</taxon>
        <taxon>Dinophyceae</taxon>
        <taxon>Suessiales</taxon>
        <taxon>Symbiodiniaceae</taxon>
        <taxon>Durusdinium</taxon>
    </lineage>
</organism>
<feature type="transmembrane region" description="Helical" evidence="6">
    <location>
        <begin position="258"/>
        <end position="287"/>
    </location>
</feature>
<evidence type="ECO:0000313" key="8">
    <source>
        <dbReference type="EMBL" id="CAK8995687.1"/>
    </source>
</evidence>
<dbReference type="InterPro" id="IPR027359">
    <property type="entry name" value="Volt_channel_dom_sf"/>
</dbReference>